<evidence type="ECO:0000313" key="3">
    <source>
        <dbReference type="EMBL" id="APT85647.1"/>
    </source>
</evidence>
<dbReference type="PANTHER" id="PTHR48100:SF58">
    <property type="entry name" value="PE-PGRS FAMILY PROTEIN PE_PGRS11"/>
    <property type="match status" value="1"/>
</dbReference>
<feature type="binding site" evidence="2">
    <location>
        <begin position="16"/>
        <end position="23"/>
    </location>
    <ligand>
        <name>substrate</name>
    </ligand>
</feature>
<dbReference type="InterPro" id="IPR013078">
    <property type="entry name" value="His_Pase_superF_clade-1"/>
</dbReference>
<dbReference type="EMBL" id="CP009245">
    <property type="protein sequence ID" value="APT85647.1"/>
    <property type="molecule type" value="Genomic_DNA"/>
</dbReference>
<dbReference type="Proteomes" id="UP000185478">
    <property type="component" value="Chromosome"/>
</dbReference>
<dbReference type="GO" id="GO:0005737">
    <property type="term" value="C:cytoplasm"/>
    <property type="evidence" value="ECO:0007669"/>
    <property type="project" value="TreeGrafter"/>
</dbReference>
<dbReference type="SMART" id="SM00855">
    <property type="entry name" value="PGAM"/>
    <property type="match status" value="1"/>
</dbReference>
<dbReference type="GO" id="GO:0016791">
    <property type="term" value="F:phosphatase activity"/>
    <property type="evidence" value="ECO:0007669"/>
    <property type="project" value="TreeGrafter"/>
</dbReference>
<dbReference type="SUPFAM" id="SSF53254">
    <property type="entry name" value="Phosphoglycerate mutase-like"/>
    <property type="match status" value="1"/>
</dbReference>
<evidence type="ECO:0008006" key="5">
    <source>
        <dbReference type="Google" id="ProtNLM"/>
    </source>
</evidence>
<accession>A0A1L7CIG2</accession>
<feature type="binding site" evidence="2">
    <location>
        <position position="71"/>
    </location>
    <ligand>
        <name>substrate</name>
    </ligand>
</feature>
<reference evidence="3 4" key="1">
    <citation type="submission" date="2014-08" db="EMBL/GenBank/DDBJ databases">
        <title>Complete genome sequence of Corynebacterium aquilae S-613T(T) (=DSM 44791(T)), isolated from the choana of a healthy golden eagle.</title>
        <authorList>
            <person name="Ruckert C."/>
            <person name="Albersmeier A."/>
            <person name="Winkler A."/>
            <person name="Kalinowski J."/>
        </authorList>
    </citation>
    <scope>NUCLEOTIDE SEQUENCE [LARGE SCALE GENOMIC DNA]</scope>
    <source>
        <strain evidence="3 4">S-613</strain>
    </source>
</reference>
<dbReference type="InterPro" id="IPR050275">
    <property type="entry name" value="PGM_Phosphatase"/>
</dbReference>
<dbReference type="OrthoDB" id="9793115at2"/>
<dbReference type="Gene3D" id="3.40.50.1240">
    <property type="entry name" value="Phosphoglycerate mutase-like"/>
    <property type="match status" value="1"/>
</dbReference>
<dbReference type="CDD" id="cd07067">
    <property type="entry name" value="HP_PGM_like"/>
    <property type="match status" value="1"/>
</dbReference>
<dbReference type="InterPro" id="IPR001345">
    <property type="entry name" value="PG/BPGM_mutase_AS"/>
</dbReference>
<dbReference type="STRING" id="1431546.CAQU_12025"/>
<dbReference type="KEGG" id="caqu:CAQU_12025"/>
<protein>
    <recommendedName>
        <fullName evidence="5">Phosphoglycerate mutase</fullName>
    </recommendedName>
</protein>
<organism evidence="3 4">
    <name type="scientific">Corynebacterium aquilae DSM 44791</name>
    <dbReference type="NCBI Taxonomy" id="1431546"/>
    <lineage>
        <taxon>Bacteria</taxon>
        <taxon>Bacillati</taxon>
        <taxon>Actinomycetota</taxon>
        <taxon>Actinomycetes</taxon>
        <taxon>Mycobacteriales</taxon>
        <taxon>Corynebacteriaceae</taxon>
        <taxon>Corynebacterium</taxon>
    </lineage>
</organism>
<proteinExistence type="predicted"/>
<feature type="active site" description="Proton donor/acceptor" evidence="1">
    <location>
        <position position="101"/>
    </location>
</feature>
<evidence type="ECO:0000256" key="1">
    <source>
        <dbReference type="PIRSR" id="PIRSR613078-1"/>
    </source>
</evidence>
<dbReference type="AlphaFoldDB" id="A0A1L7CIG2"/>
<dbReference type="PANTHER" id="PTHR48100">
    <property type="entry name" value="BROAD-SPECIFICITY PHOSPHATASE YOR283W-RELATED"/>
    <property type="match status" value="1"/>
</dbReference>
<keyword evidence="4" id="KW-1185">Reference proteome</keyword>
<gene>
    <name evidence="3" type="ORF">CAQU_12025</name>
</gene>
<evidence type="ECO:0000256" key="2">
    <source>
        <dbReference type="PIRSR" id="PIRSR613078-2"/>
    </source>
</evidence>
<dbReference type="PROSITE" id="PS00175">
    <property type="entry name" value="PG_MUTASE"/>
    <property type="match status" value="1"/>
</dbReference>
<dbReference type="Pfam" id="PF00300">
    <property type="entry name" value="His_Phos_1"/>
    <property type="match status" value="1"/>
</dbReference>
<evidence type="ECO:0000313" key="4">
    <source>
        <dbReference type="Proteomes" id="UP000185478"/>
    </source>
</evidence>
<dbReference type="InterPro" id="IPR029033">
    <property type="entry name" value="His_PPase_superfam"/>
</dbReference>
<dbReference type="RefSeq" id="WP_075727951.1">
    <property type="nucleotide sequence ID" value="NZ_CP009245.1"/>
</dbReference>
<name>A0A1L7CIG2_9CORY</name>
<feature type="active site" description="Tele-phosphohistidine intermediate" evidence="1">
    <location>
        <position position="17"/>
    </location>
</feature>
<sequence length="236" mass="25281">MLFTQVLRPGRLILVRHGQTHGNVEGRLDTALPGADLTELGRQQAVEVGQELAGLIGEVGPAAILTSEALRAQHTGELIREGLSQQGVDAPNIEIVPGIKEIAAGDLEGATDRESMDHYISVCFSWLEGRFDAQLPGGETYEGFVARWAPVFEELRAALSPDGAWAGRDVVLVSHGAAIRMIVAAMTVVDPLLMRQSLIRNCGYVVLHPPAEDGQLWFVSEWKRVTQIAGAGTAGG</sequence>